<comment type="caution">
    <text evidence="2">The sequence shown here is derived from an EMBL/GenBank/DDBJ whole genome shotgun (WGS) entry which is preliminary data.</text>
</comment>
<sequence length="300" mass="34631">MGSNLDLLQEEDVRQKESTVPLSTVQNDNSVFIGEALDEDDKLNLLMTDAKPYITVLVGFEGYGKTSFVATCYHILLTDGGIGEYKFFDSDTLVGLERRSFLRRYNKIMEDVAPGTKRTIRGEAHLLTFHFSKEGKEKVTIFSDHSGEDYREYADKKGKIENDILIQNADRILFFIDVPMLLGKGYLQMFQYYKNLLNNMRDARIFRPQTKVCILFNKIDTISADDTARYEKKKQAILPTFRNLVGQQNIEILELISNDIQNSDHLKQLLEDVVKSESCQNWNDMGEVNLDWVKQFIKDH</sequence>
<dbReference type="Proteomes" id="UP000442105">
    <property type="component" value="Unassembled WGS sequence"/>
</dbReference>
<name>A0AA90ZK28_9BACT</name>
<evidence type="ECO:0000259" key="1">
    <source>
        <dbReference type="Pfam" id="PF19993"/>
    </source>
</evidence>
<protein>
    <recommendedName>
        <fullName evidence="1">Double-GTPase 2 domain-containing protein</fullName>
    </recommendedName>
</protein>
<proteinExistence type="predicted"/>
<gene>
    <name evidence="2" type="ORF">F7D95_01245</name>
</gene>
<organism evidence="2 3">
    <name type="scientific">Segatella copri</name>
    <dbReference type="NCBI Taxonomy" id="165179"/>
    <lineage>
        <taxon>Bacteria</taxon>
        <taxon>Pseudomonadati</taxon>
        <taxon>Bacteroidota</taxon>
        <taxon>Bacteroidia</taxon>
        <taxon>Bacteroidales</taxon>
        <taxon>Prevotellaceae</taxon>
        <taxon>Segatella</taxon>
    </lineage>
</organism>
<dbReference type="EMBL" id="VZCW01000032">
    <property type="protein sequence ID" value="MQN11465.1"/>
    <property type="molecule type" value="Genomic_DNA"/>
</dbReference>
<dbReference type="InterPro" id="IPR045528">
    <property type="entry name" value="DO-GTPase2"/>
</dbReference>
<dbReference type="Gene3D" id="3.40.50.300">
    <property type="entry name" value="P-loop containing nucleotide triphosphate hydrolases"/>
    <property type="match status" value="1"/>
</dbReference>
<dbReference type="SUPFAM" id="SSF52540">
    <property type="entry name" value="P-loop containing nucleoside triphosphate hydrolases"/>
    <property type="match status" value="1"/>
</dbReference>
<dbReference type="AlphaFoldDB" id="A0AA90ZK28"/>
<evidence type="ECO:0000313" key="3">
    <source>
        <dbReference type="Proteomes" id="UP000442105"/>
    </source>
</evidence>
<reference evidence="3" key="1">
    <citation type="submission" date="2019-09" db="EMBL/GenBank/DDBJ databases">
        <title>Distinct polysaccharide growth profiles of human intestinal Prevotella copri isolates.</title>
        <authorList>
            <person name="Fehlner-Peach H."/>
            <person name="Magnabosco C."/>
            <person name="Raghavan V."/>
            <person name="Scher J.U."/>
            <person name="Tett A."/>
            <person name="Cox L.M."/>
            <person name="Gottsegen C."/>
            <person name="Watters A."/>
            <person name="Wiltshire- Gordon J.D."/>
            <person name="Segata N."/>
            <person name="Bonneau R."/>
            <person name="Littman D.R."/>
        </authorList>
    </citation>
    <scope>NUCLEOTIDE SEQUENCE [LARGE SCALE GENOMIC DNA]</scope>
    <source>
        <strain evidence="3">iAQ1179</strain>
    </source>
</reference>
<dbReference type="RefSeq" id="WP_153127668.1">
    <property type="nucleotide sequence ID" value="NZ_VZCW01000032.1"/>
</dbReference>
<dbReference type="InterPro" id="IPR027417">
    <property type="entry name" value="P-loop_NTPase"/>
</dbReference>
<dbReference type="Pfam" id="PF19993">
    <property type="entry name" value="DO-GTPase2"/>
    <property type="match status" value="1"/>
</dbReference>
<accession>A0AA90ZK28</accession>
<evidence type="ECO:0000313" key="2">
    <source>
        <dbReference type="EMBL" id="MQN11465.1"/>
    </source>
</evidence>
<feature type="domain" description="Double-GTPase 2" evidence="1">
    <location>
        <begin position="57"/>
        <end position="266"/>
    </location>
</feature>